<dbReference type="InterPro" id="IPR016195">
    <property type="entry name" value="Pol/histidinol_Pase-like"/>
</dbReference>
<dbReference type="STRING" id="280332.CQ12_28785"/>
<reference evidence="1 2" key="1">
    <citation type="submission" date="2014-03" db="EMBL/GenBank/DDBJ databases">
        <title>Bradyrhizobium valentinum sp. nov., isolated from effective nodules of Lupinus mariae-josephae, a lupine endemic of basic-lime soils in Eastern Spain.</title>
        <authorList>
            <person name="Duran D."/>
            <person name="Rey L."/>
            <person name="Navarro A."/>
            <person name="Busquets A."/>
            <person name="Imperial J."/>
            <person name="Ruiz-Argueso T."/>
        </authorList>
    </citation>
    <scope>NUCLEOTIDE SEQUENCE [LARGE SCALE GENOMIC DNA]</scope>
    <source>
        <strain evidence="1 2">PAC68</strain>
    </source>
</reference>
<proteinExistence type="predicted"/>
<evidence type="ECO:0000313" key="1">
    <source>
        <dbReference type="EMBL" id="KRR14861.1"/>
    </source>
</evidence>
<sequence>MAKATRKRGFQYFGVADHSQSAHYVRRTLARRDRGAAPRSGLNKSFGKEFRILKGIESDILAEHLLGT</sequence>
<name>A0A0R3MAL4_9BRAD</name>
<keyword evidence="2" id="KW-1185">Reference proteome</keyword>
<organism evidence="1 2">
    <name type="scientific">Bradyrhizobium jicamae</name>
    <dbReference type="NCBI Taxonomy" id="280332"/>
    <lineage>
        <taxon>Bacteria</taxon>
        <taxon>Pseudomonadati</taxon>
        <taxon>Pseudomonadota</taxon>
        <taxon>Alphaproteobacteria</taxon>
        <taxon>Hyphomicrobiales</taxon>
        <taxon>Nitrobacteraceae</taxon>
        <taxon>Bradyrhizobium</taxon>
    </lineage>
</organism>
<dbReference type="AlphaFoldDB" id="A0A0R3MAL4"/>
<dbReference type="EMBL" id="LLXZ01000010">
    <property type="protein sequence ID" value="KRR14861.1"/>
    <property type="molecule type" value="Genomic_DNA"/>
</dbReference>
<dbReference type="SUPFAM" id="SSF89550">
    <property type="entry name" value="PHP domain-like"/>
    <property type="match status" value="1"/>
</dbReference>
<dbReference type="Proteomes" id="UP000050863">
    <property type="component" value="Unassembled WGS sequence"/>
</dbReference>
<gene>
    <name evidence="1" type="ORF">CQ12_28785</name>
</gene>
<evidence type="ECO:0000313" key="2">
    <source>
        <dbReference type="Proteomes" id="UP000050863"/>
    </source>
</evidence>
<dbReference type="Gene3D" id="3.20.20.140">
    <property type="entry name" value="Metal-dependent hydrolases"/>
    <property type="match status" value="1"/>
</dbReference>
<accession>A0A0R3MAL4</accession>
<protein>
    <submittedName>
        <fullName evidence="1">Uncharacterized protein</fullName>
    </submittedName>
</protein>
<comment type="caution">
    <text evidence="1">The sequence shown here is derived from an EMBL/GenBank/DDBJ whole genome shotgun (WGS) entry which is preliminary data.</text>
</comment>